<reference evidence="2" key="1">
    <citation type="submission" date="2022-09" db="EMBL/GenBank/DDBJ databases">
        <title>Novel species in genus Arthrobacter.</title>
        <authorList>
            <person name="Liu Y."/>
        </authorList>
    </citation>
    <scope>NUCLEOTIDE SEQUENCE</scope>
    <source>
        <strain evidence="2">Zg-Y815</strain>
    </source>
</reference>
<evidence type="ECO:0000313" key="3">
    <source>
        <dbReference type="Proteomes" id="UP001059859"/>
    </source>
</evidence>
<feature type="transmembrane region" description="Helical" evidence="1">
    <location>
        <begin position="21"/>
        <end position="40"/>
    </location>
</feature>
<gene>
    <name evidence="2" type="ORF">N2K95_07365</name>
</gene>
<dbReference type="EMBL" id="CP104275">
    <property type="protein sequence ID" value="UWX98455.1"/>
    <property type="molecule type" value="Genomic_DNA"/>
</dbReference>
<keyword evidence="3" id="KW-1185">Reference proteome</keyword>
<accession>A0ABY5YTM9</accession>
<evidence type="ECO:0000313" key="2">
    <source>
        <dbReference type="EMBL" id="UWX98455.1"/>
    </source>
</evidence>
<dbReference type="Proteomes" id="UP001059859">
    <property type="component" value="Chromosome"/>
</dbReference>
<protein>
    <submittedName>
        <fullName evidence="2">Uncharacterized protein</fullName>
    </submittedName>
</protein>
<evidence type="ECO:0000256" key="1">
    <source>
        <dbReference type="SAM" id="Phobius"/>
    </source>
</evidence>
<proteinExistence type="predicted"/>
<sequence length="168" mass="18606">MSKAKEIPGVQPSESLVPRVAAPWLAVVLAIASIVGMIFASETMDDPQVEGDEDWLMLGIVFLLIVFVVSLVVLIKVGVSAKRKLSAANGRIAESLRWQYGFTVDRPKTLILTDQSKPRLNPYDVPATDQYRRPVNIRISPDETGTKVVASICEEHPTPEDNHPHERH</sequence>
<organism evidence="2 3">
    <name type="scientific">Arthrobacter zhaoxinii</name>
    <dbReference type="NCBI Taxonomy" id="2964616"/>
    <lineage>
        <taxon>Bacteria</taxon>
        <taxon>Bacillati</taxon>
        <taxon>Actinomycetota</taxon>
        <taxon>Actinomycetes</taxon>
        <taxon>Micrococcales</taxon>
        <taxon>Micrococcaceae</taxon>
        <taxon>Arthrobacter</taxon>
    </lineage>
</organism>
<dbReference type="RefSeq" id="WP_260653540.1">
    <property type="nucleotide sequence ID" value="NZ_CP104275.1"/>
</dbReference>
<keyword evidence="1" id="KW-1133">Transmembrane helix</keyword>
<name>A0ABY5YTM9_9MICC</name>
<feature type="transmembrane region" description="Helical" evidence="1">
    <location>
        <begin position="55"/>
        <end position="75"/>
    </location>
</feature>
<keyword evidence="1" id="KW-0812">Transmembrane</keyword>
<keyword evidence="1" id="KW-0472">Membrane</keyword>